<dbReference type="RefSeq" id="WP_344868537.1">
    <property type="nucleotide sequence ID" value="NZ_BAABBP010000006.1"/>
</dbReference>
<dbReference type="Pfam" id="PF03401">
    <property type="entry name" value="TctC"/>
    <property type="match status" value="1"/>
</dbReference>
<dbReference type="Proteomes" id="UP001501627">
    <property type="component" value="Unassembled WGS sequence"/>
</dbReference>
<dbReference type="PANTHER" id="PTHR42928">
    <property type="entry name" value="TRICARBOXYLATE-BINDING PROTEIN"/>
    <property type="match status" value="1"/>
</dbReference>
<keyword evidence="2" id="KW-0732">Signal</keyword>
<evidence type="ECO:0000313" key="3">
    <source>
        <dbReference type="EMBL" id="GAA3988668.1"/>
    </source>
</evidence>
<dbReference type="PIRSF" id="PIRSF017082">
    <property type="entry name" value="YflP"/>
    <property type="match status" value="1"/>
</dbReference>
<dbReference type="EMBL" id="BAABBP010000006">
    <property type="protein sequence ID" value="GAA3988668.1"/>
    <property type="molecule type" value="Genomic_DNA"/>
</dbReference>
<proteinExistence type="inferred from homology"/>
<protein>
    <submittedName>
        <fullName evidence="3">Tripartite tricarboxylate transporter substrate-binding protein</fullName>
    </submittedName>
</protein>
<organism evidence="3 4">
    <name type="scientific">Comamonas faecalis</name>
    <dbReference type="NCBI Taxonomy" id="1387849"/>
    <lineage>
        <taxon>Bacteria</taxon>
        <taxon>Pseudomonadati</taxon>
        <taxon>Pseudomonadota</taxon>
        <taxon>Betaproteobacteria</taxon>
        <taxon>Burkholderiales</taxon>
        <taxon>Comamonadaceae</taxon>
        <taxon>Comamonas</taxon>
    </lineage>
</organism>
<comment type="similarity">
    <text evidence="1">Belongs to the UPF0065 (bug) family.</text>
</comment>
<dbReference type="Gene3D" id="3.40.190.10">
    <property type="entry name" value="Periplasmic binding protein-like II"/>
    <property type="match status" value="1"/>
</dbReference>
<dbReference type="PANTHER" id="PTHR42928:SF5">
    <property type="entry name" value="BLR1237 PROTEIN"/>
    <property type="match status" value="1"/>
</dbReference>
<dbReference type="InterPro" id="IPR042100">
    <property type="entry name" value="Bug_dom1"/>
</dbReference>
<dbReference type="InterPro" id="IPR005064">
    <property type="entry name" value="BUG"/>
</dbReference>
<keyword evidence="4" id="KW-1185">Reference proteome</keyword>
<name>A0ABP7QVL6_9BURK</name>
<feature type="chain" id="PRO_5045431871" evidence="2">
    <location>
        <begin position="26"/>
        <end position="327"/>
    </location>
</feature>
<evidence type="ECO:0000313" key="4">
    <source>
        <dbReference type="Proteomes" id="UP001501627"/>
    </source>
</evidence>
<comment type="caution">
    <text evidence="3">The sequence shown here is derived from an EMBL/GenBank/DDBJ whole genome shotgun (WGS) entry which is preliminary data.</text>
</comment>
<evidence type="ECO:0000256" key="1">
    <source>
        <dbReference type="ARBA" id="ARBA00006987"/>
    </source>
</evidence>
<feature type="signal peptide" evidence="2">
    <location>
        <begin position="1"/>
        <end position="25"/>
    </location>
</feature>
<evidence type="ECO:0000256" key="2">
    <source>
        <dbReference type="SAM" id="SignalP"/>
    </source>
</evidence>
<accession>A0ABP7QVL6</accession>
<gene>
    <name evidence="3" type="ORF">GCM10022279_09690</name>
</gene>
<dbReference type="Gene3D" id="3.40.190.150">
    <property type="entry name" value="Bordetella uptake gene, domain 1"/>
    <property type="match status" value="1"/>
</dbReference>
<sequence>MSLTTIAKITGTALCAALVATTAAAQTASSTPLKIVIGFSAGGALDSMSRAMAEKLRTDLGRTVIVDNKPGASTHIALMTVKRAAPDGNTVLISPAPPFVTHPLTYDKLPFDPDKDMIPVAHLADTPLVATTSAKSPYSSMREYLDWVKKNPNETGVGMVSMGGVLHFGLLEMNQKMNLDLTPVAYKGAPSMLTDEIGGVLPIGMDIVGSASELEKAGKIKYLGVPGMERSRLIPNVPTFKEQGVLGFEQASSWYAAYVPVGTPADVVSRLEKAMIEIVKDPDFAAKMEQIGIVTTGMPGAEVTALIRAQREASRPIVEKSGYRVTQ</sequence>
<reference evidence="4" key="1">
    <citation type="journal article" date="2019" name="Int. J. Syst. Evol. Microbiol.">
        <title>The Global Catalogue of Microorganisms (GCM) 10K type strain sequencing project: providing services to taxonomists for standard genome sequencing and annotation.</title>
        <authorList>
            <consortium name="The Broad Institute Genomics Platform"/>
            <consortium name="The Broad Institute Genome Sequencing Center for Infectious Disease"/>
            <person name="Wu L."/>
            <person name="Ma J."/>
        </authorList>
    </citation>
    <scope>NUCLEOTIDE SEQUENCE [LARGE SCALE GENOMIC DNA]</scope>
    <source>
        <strain evidence="4">JCM 17561</strain>
    </source>
</reference>